<sequence>MDTKQFNNLCLEKLEKLERLHSQFIRVLVVRSNQRSANFRNSRKISPGMAIIHRYCRKISPWNVLPKCTFSVVKILICVKLEDGIEEVTLLATILNLKNKTVK</sequence>
<protein>
    <submittedName>
        <fullName evidence="2">Uncharacterized protein</fullName>
    </submittedName>
</protein>
<accession>A0A914LEQ1</accession>
<evidence type="ECO:0000313" key="1">
    <source>
        <dbReference type="Proteomes" id="UP000887563"/>
    </source>
</evidence>
<dbReference type="AlphaFoldDB" id="A0A914LEQ1"/>
<dbReference type="WBParaSite" id="Minc3s00464g12791">
    <property type="protein sequence ID" value="Minc3s00464g12791"/>
    <property type="gene ID" value="Minc3s00464g12791"/>
</dbReference>
<keyword evidence="1" id="KW-1185">Reference proteome</keyword>
<reference evidence="2" key="1">
    <citation type="submission" date="2022-11" db="UniProtKB">
        <authorList>
            <consortium name="WormBaseParasite"/>
        </authorList>
    </citation>
    <scope>IDENTIFICATION</scope>
</reference>
<proteinExistence type="predicted"/>
<dbReference type="Proteomes" id="UP000887563">
    <property type="component" value="Unplaced"/>
</dbReference>
<organism evidence="1 2">
    <name type="scientific">Meloidogyne incognita</name>
    <name type="common">Southern root-knot nematode worm</name>
    <name type="synonym">Oxyuris incognita</name>
    <dbReference type="NCBI Taxonomy" id="6306"/>
    <lineage>
        <taxon>Eukaryota</taxon>
        <taxon>Metazoa</taxon>
        <taxon>Ecdysozoa</taxon>
        <taxon>Nematoda</taxon>
        <taxon>Chromadorea</taxon>
        <taxon>Rhabditida</taxon>
        <taxon>Tylenchina</taxon>
        <taxon>Tylenchomorpha</taxon>
        <taxon>Tylenchoidea</taxon>
        <taxon>Meloidogynidae</taxon>
        <taxon>Meloidogyninae</taxon>
        <taxon>Meloidogyne</taxon>
        <taxon>Meloidogyne incognita group</taxon>
    </lineage>
</organism>
<evidence type="ECO:0000313" key="2">
    <source>
        <dbReference type="WBParaSite" id="Minc3s00464g12791"/>
    </source>
</evidence>
<name>A0A914LEQ1_MELIC</name>